<evidence type="ECO:0000313" key="10">
    <source>
        <dbReference type="Proteomes" id="UP000185669"/>
    </source>
</evidence>
<feature type="transmembrane region" description="Helical" evidence="7">
    <location>
        <begin position="12"/>
        <end position="31"/>
    </location>
</feature>
<keyword evidence="10" id="KW-1185">Reference proteome</keyword>
<keyword evidence="2 7" id="KW-0813">Transport</keyword>
<evidence type="ECO:0000256" key="1">
    <source>
        <dbReference type="ARBA" id="ARBA00004651"/>
    </source>
</evidence>
<evidence type="ECO:0000259" key="8">
    <source>
        <dbReference type="PROSITE" id="PS50928"/>
    </source>
</evidence>
<dbReference type="CDD" id="cd06261">
    <property type="entry name" value="TM_PBP2"/>
    <property type="match status" value="1"/>
</dbReference>
<evidence type="ECO:0000256" key="6">
    <source>
        <dbReference type="ARBA" id="ARBA00023136"/>
    </source>
</evidence>
<comment type="subcellular location">
    <subcellularLocation>
        <location evidence="1 7">Cell membrane</location>
        <topology evidence="1 7">Multi-pass membrane protein</topology>
    </subcellularLocation>
</comment>
<evidence type="ECO:0000256" key="4">
    <source>
        <dbReference type="ARBA" id="ARBA00022692"/>
    </source>
</evidence>
<proteinExistence type="inferred from homology"/>
<dbReference type="SUPFAM" id="SSF161098">
    <property type="entry name" value="MetI-like"/>
    <property type="match status" value="1"/>
</dbReference>
<dbReference type="Proteomes" id="UP000185669">
    <property type="component" value="Unassembled WGS sequence"/>
</dbReference>
<dbReference type="GO" id="GO:0005886">
    <property type="term" value="C:plasma membrane"/>
    <property type="evidence" value="ECO:0007669"/>
    <property type="project" value="UniProtKB-SubCell"/>
</dbReference>
<dbReference type="STRING" id="56779.SAMN05421834_11026"/>
<keyword evidence="9" id="KW-0762">Sugar transport</keyword>
<evidence type="ECO:0000256" key="3">
    <source>
        <dbReference type="ARBA" id="ARBA00022475"/>
    </source>
</evidence>
<evidence type="ECO:0000256" key="7">
    <source>
        <dbReference type="RuleBase" id="RU363032"/>
    </source>
</evidence>
<keyword evidence="6 7" id="KW-0472">Membrane</keyword>
<name>A0A1N6WPH1_9FIRM</name>
<keyword evidence="5 7" id="KW-1133">Transmembrane helix</keyword>
<dbReference type="EMBL" id="FTNC01000010">
    <property type="protein sequence ID" value="SIQ91921.1"/>
    <property type="molecule type" value="Genomic_DNA"/>
</dbReference>
<feature type="transmembrane region" description="Helical" evidence="7">
    <location>
        <begin position="141"/>
        <end position="161"/>
    </location>
</feature>
<dbReference type="PANTHER" id="PTHR32243:SF18">
    <property type="entry name" value="INNER MEMBRANE ABC TRANSPORTER PERMEASE PROTEIN YCJP"/>
    <property type="match status" value="1"/>
</dbReference>
<dbReference type="Pfam" id="PF00528">
    <property type="entry name" value="BPD_transp_1"/>
    <property type="match status" value="1"/>
</dbReference>
<comment type="similarity">
    <text evidence="7">Belongs to the binding-protein-dependent transport system permease family.</text>
</comment>
<gene>
    <name evidence="9" type="ORF">SAMN05421834_11026</name>
</gene>
<accession>A0A1N6WPH1</accession>
<keyword evidence="3" id="KW-1003">Cell membrane</keyword>
<evidence type="ECO:0000256" key="5">
    <source>
        <dbReference type="ARBA" id="ARBA00022989"/>
    </source>
</evidence>
<organism evidence="9 10">
    <name type="scientific">Halanaerobium kushneri</name>
    <dbReference type="NCBI Taxonomy" id="56779"/>
    <lineage>
        <taxon>Bacteria</taxon>
        <taxon>Bacillati</taxon>
        <taxon>Bacillota</taxon>
        <taxon>Clostridia</taxon>
        <taxon>Halanaerobiales</taxon>
        <taxon>Halanaerobiaceae</taxon>
        <taxon>Halanaerobium</taxon>
    </lineage>
</organism>
<dbReference type="RefSeq" id="WP_076544873.1">
    <property type="nucleotide sequence ID" value="NZ_FTNC01000010.1"/>
</dbReference>
<feature type="transmembrane region" description="Helical" evidence="7">
    <location>
        <begin position="105"/>
        <end position="129"/>
    </location>
</feature>
<dbReference type="PROSITE" id="PS50928">
    <property type="entry name" value="ABC_TM1"/>
    <property type="match status" value="1"/>
</dbReference>
<dbReference type="PANTHER" id="PTHR32243">
    <property type="entry name" value="MALTOSE TRANSPORT SYSTEM PERMEASE-RELATED"/>
    <property type="match status" value="1"/>
</dbReference>
<dbReference type="OrthoDB" id="9794684at2"/>
<dbReference type="GO" id="GO:0055085">
    <property type="term" value="P:transmembrane transport"/>
    <property type="evidence" value="ECO:0007669"/>
    <property type="project" value="InterPro"/>
</dbReference>
<dbReference type="InterPro" id="IPR050901">
    <property type="entry name" value="BP-dep_ABC_trans_perm"/>
</dbReference>
<sequence length="278" mass="30910">MKSQKTRNKILLYFGISVFVFIILVPIYWLFLTALTPRTQLFSVPPNYFPDFTFDNFINLASQVPFLSYLTNSMIFSVGAVLVSVILSFLAAYGFARIEIPGSNILLFALVLTMAIPEIVTVVPLFQILRNFNMIDTIRGLILVMGSVLIPFSVWVLVTFVKRVPVEIEEAAIVDGATLPQVLFYIVIPAMKPSLVTVTIINFINAWNNLLYPLVFSSSIKAKTLTVSITEIFQARTPYGRPWELISTLGVTMVLPMIILVFVAQKGIVSGLTSGSLD</sequence>
<keyword evidence="4 7" id="KW-0812">Transmembrane</keyword>
<evidence type="ECO:0000313" key="9">
    <source>
        <dbReference type="EMBL" id="SIQ91921.1"/>
    </source>
</evidence>
<dbReference type="AlphaFoldDB" id="A0A1N6WPH1"/>
<dbReference type="InterPro" id="IPR000515">
    <property type="entry name" value="MetI-like"/>
</dbReference>
<reference evidence="10" key="1">
    <citation type="submission" date="2017-01" db="EMBL/GenBank/DDBJ databases">
        <authorList>
            <person name="Varghese N."/>
            <person name="Submissions S."/>
        </authorList>
    </citation>
    <scope>NUCLEOTIDE SEQUENCE [LARGE SCALE GENOMIC DNA]</scope>
    <source>
        <strain evidence="10">ATCC 700103</strain>
    </source>
</reference>
<feature type="domain" description="ABC transmembrane type-1" evidence="8">
    <location>
        <begin position="70"/>
        <end position="264"/>
    </location>
</feature>
<feature type="transmembrane region" description="Helical" evidence="7">
    <location>
        <begin position="182"/>
        <end position="204"/>
    </location>
</feature>
<evidence type="ECO:0000256" key="2">
    <source>
        <dbReference type="ARBA" id="ARBA00022448"/>
    </source>
</evidence>
<protein>
    <submittedName>
        <fullName evidence="9">Multiple sugar transport system permease protein</fullName>
    </submittedName>
</protein>
<dbReference type="InterPro" id="IPR035906">
    <property type="entry name" value="MetI-like_sf"/>
</dbReference>
<feature type="transmembrane region" description="Helical" evidence="7">
    <location>
        <begin position="245"/>
        <end position="264"/>
    </location>
</feature>
<feature type="transmembrane region" description="Helical" evidence="7">
    <location>
        <begin position="74"/>
        <end position="93"/>
    </location>
</feature>
<dbReference type="Gene3D" id="1.10.3720.10">
    <property type="entry name" value="MetI-like"/>
    <property type="match status" value="1"/>
</dbReference>